<dbReference type="InterPro" id="IPR010852">
    <property type="entry name" value="ABATE"/>
</dbReference>
<dbReference type="Proteomes" id="UP000199341">
    <property type="component" value="Unassembled WGS sequence"/>
</dbReference>
<dbReference type="InterPro" id="IPR023286">
    <property type="entry name" value="ABATE_dom_sf"/>
</dbReference>
<sequence length="186" mass="19595">MADVEQPGDRHAAPERLQLVQDLVNTVDLEGGTEELDTPAALTAWMRGQGIDPGACGEQDFAEALLLREALRDVCSAHAGTDVPPDRLALLDRLLAGAPLLLSLDARGAATVVPAPGLTGAGALAAHVAAAIAAASADGTWQRLKACASDTCRWAYYDRSPAGRSRWCTMSLCGSRAKMRAYRSRK</sequence>
<dbReference type="PANTHER" id="PTHR35525:SF3">
    <property type="entry name" value="BLL6575 PROTEIN"/>
    <property type="match status" value="1"/>
</dbReference>
<evidence type="ECO:0000259" key="1">
    <source>
        <dbReference type="Pfam" id="PF11706"/>
    </source>
</evidence>
<evidence type="ECO:0000313" key="3">
    <source>
        <dbReference type="Proteomes" id="UP000199341"/>
    </source>
</evidence>
<keyword evidence="3" id="KW-1185">Reference proteome</keyword>
<dbReference type="AlphaFoldDB" id="A0A1H0ETK5"/>
<dbReference type="PANTHER" id="PTHR35525">
    <property type="entry name" value="BLL6575 PROTEIN"/>
    <property type="match status" value="1"/>
</dbReference>
<reference evidence="2 3" key="1">
    <citation type="submission" date="2016-10" db="EMBL/GenBank/DDBJ databases">
        <authorList>
            <person name="de Groot N.N."/>
        </authorList>
    </citation>
    <scope>NUCLEOTIDE SEQUENCE [LARGE SCALE GENOMIC DNA]</scope>
    <source>
        <strain evidence="2 3">CGMCC 4.2022</strain>
    </source>
</reference>
<proteinExistence type="predicted"/>
<dbReference type="STRING" id="310781.SAMN05216259_10630"/>
<accession>A0A1H0ETK5</accession>
<protein>
    <submittedName>
        <fullName evidence="2">Conserved protein containing a Zn-ribbon-like motif, possibly RNA-binding</fullName>
    </submittedName>
</protein>
<dbReference type="Gene3D" id="1.10.3300.10">
    <property type="entry name" value="Jann2411-like domain"/>
    <property type="match status" value="1"/>
</dbReference>
<dbReference type="Pfam" id="PF07336">
    <property type="entry name" value="ABATE"/>
    <property type="match status" value="1"/>
</dbReference>
<dbReference type="InterPro" id="IPR021005">
    <property type="entry name" value="Znf_CGNR"/>
</dbReference>
<organism evidence="2 3">
    <name type="scientific">Actinacidiphila guanduensis</name>
    <dbReference type="NCBI Taxonomy" id="310781"/>
    <lineage>
        <taxon>Bacteria</taxon>
        <taxon>Bacillati</taxon>
        <taxon>Actinomycetota</taxon>
        <taxon>Actinomycetes</taxon>
        <taxon>Kitasatosporales</taxon>
        <taxon>Streptomycetaceae</taxon>
        <taxon>Actinacidiphila</taxon>
    </lineage>
</organism>
<evidence type="ECO:0000313" key="2">
    <source>
        <dbReference type="EMBL" id="SDN85787.1"/>
    </source>
</evidence>
<dbReference type="SUPFAM" id="SSF160904">
    <property type="entry name" value="Jann2411-like"/>
    <property type="match status" value="1"/>
</dbReference>
<dbReference type="EMBL" id="FNIE01000006">
    <property type="protein sequence ID" value="SDN85787.1"/>
    <property type="molecule type" value="Genomic_DNA"/>
</dbReference>
<feature type="domain" description="Zinc finger CGNR" evidence="1">
    <location>
        <begin position="143"/>
        <end position="186"/>
    </location>
</feature>
<dbReference type="Pfam" id="PF11706">
    <property type="entry name" value="zf-CGNR"/>
    <property type="match status" value="1"/>
</dbReference>
<gene>
    <name evidence="2" type="ORF">SAMN05216259_10630</name>
</gene>
<name>A0A1H0ETK5_9ACTN</name>